<dbReference type="AlphaFoldDB" id="A0A6A6HV63"/>
<keyword evidence="3" id="KW-1185">Reference proteome</keyword>
<dbReference type="EMBL" id="ML987210">
    <property type="protein sequence ID" value="KAF2241901.1"/>
    <property type="molecule type" value="Genomic_DNA"/>
</dbReference>
<reference evidence="2" key="1">
    <citation type="journal article" date="2020" name="Stud. Mycol.">
        <title>101 Dothideomycetes genomes: a test case for predicting lifestyles and emergence of pathogens.</title>
        <authorList>
            <person name="Haridas S."/>
            <person name="Albert R."/>
            <person name="Binder M."/>
            <person name="Bloem J."/>
            <person name="Labutti K."/>
            <person name="Salamov A."/>
            <person name="Andreopoulos B."/>
            <person name="Baker S."/>
            <person name="Barry K."/>
            <person name="Bills G."/>
            <person name="Bluhm B."/>
            <person name="Cannon C."/>
            <person name="Castanera R."/>
            <person name="Culley D."/>
            <person name="Daum C."/>
            <person name="Ezra D."/>
            <person name="Gonzalez J."/>
            <person name="Henrissat B."/>
            <person name="Kuo A."/>
            <person name="Liang C."/>
            <person name="Lipzen A."/>
            <person name="Lutzoni F."/>
            <person name="Magnuson J."/>
            <person name="Mondo S."/>
            <person name="Nolan M."/>
            <person name="Ohm R."/>
            <person name="Pangilinan J."/>
            <person name="Park H.-J."/>
            <person name="Ramirez L."/>
            <person name="Alfaro M."/>
            <person name="Sun H."/>
            <person name="Tritt A."/>
            <person name="Yoshinaga Y."/>
            <person name="Zwiers L.-H."/>
            <person name="Turgeon B."/>
            <person name="Goodwin S."/>
            <person name="Spatafora J."/>
            <person name="Crous P."/>
            <person name="Grigoriev I."/>
        </authorList>
    </citation>
    <scope>NUCLEOTIDE SEQUENCE</scope>
    <source>
        <strain evidence="2">CBS 122368</strain>
    </source>
</reference>
<evidence type="ECO:0000256" key="1">
    <source>
        <dbReference type="SAM" id="MobiDB-lite"/>
    </source>
</evidence>
<gene>
    <name evidence="2" type="ORF">BU26DRAFT_172198</name>
</gene>
<dbReference type="GeneID" id="54573618"/>
<sequence length="216" mass="24281">MADVFFEGERNSSAPSSRQSAAPTLQHDPSLVSRHFLHQAAMYRRKGRQWREEPCLVRAHRRTCNPCQAFASCTSSCYADMTGMAMVCRYAIASTEDRVRALPVHLSAAHVEAHRRSVFGCARCGRRTAWLVRRATLERGNLGTSLVLIPRTDGASHETDGAQLGDPLSLKASHISFPLFVHCTLPTPRLFLTRWNIYTSRDIRTDKTRITNRPTT</sequence>
<organism evidence="2 3">
    <name type="scientific">Trematosphaeria pertusa</name>
    <dbReference type="NCBI Taxonomy" id="390896"/>
    <lineage>
        <taxon>Eukaryota</taxon>
        <taxon>Fungi</taxon>
        <taxon>Dikarya</taxon>
        <taxon>Ascomycota</taxon>
        <taxon>Pezizomycotina</taxon>
        <taxon>Dothideomycetes</taxon>
        <taxon>Pleosporomycetidae</taxon>
        <taxon>Pleosporales</taxon>
        <taxon>Massarineae</taxon>
        <taxon>Trematosphaeriaceae</taxon>
        <taxon>Trematosphaeria</taxon>
    </lineage>
</organism>
<name>A0A6A6HV63_9PLEO</name>
<feature type="compositionally biased region" description="Low complexity" evidence="1">
    <location>
        <begin position="12"/>
        <end position="23"/>
    </location>
</feature>
<evidence type="ECO:0000313" key="3">
    <source>
        <dbReference type="Proteomes" id="UP000800094"/>
    </source>
</evidence>
<protein>
    <submittedName>
        <fullName evidence="2">Uncharacterized protein</fullName>
    </submittedName>
</protein>
<dbReference type="RefSeq" id="XP_033676905.1">
    <property type="nucleotide sequence ID" value="XM_033820288.1"/>
</dbReference>
<dbReference type="Proteomes" id="UP000800094">
    <property type="component" value="Unassembled WGS sequence"/>
</dbReference>
<proteinExistence type="predicted"/>
<accession>A0A6A6HV63</accession>
<feature type="region of interest" description="Disordered" evidence="1">
    <location>
        <begin position="1"/>
        <end position="26"/>
    </location>
</feature>
<evidence type="ECO:0000313" key="2">
    <source>
        <dbReference type="EMBL" id="KAF2241901.1"/>
    </source>
</evidence>